<sequence>MTRYRIVWTDPATNTMKATRPIGLSLAYEVLAVLLRDGRRAWALRLGADGRWTRIGAHTPARSRQVTIGPDVLD</sequence>
<dbReference type="Proteomes" id="UP000264006">
    <property type="component" value="Plasmid pEDY32-46I"/>
</dbReference>
<name>A0A346Y6R9_9ACTN</name>
<keyword evidence="1" id="KW-0614">Plasmid</keyword>
<organism evidence="1 2">
    <name type="scientific">Euzebya pacifica</name>
    <dbReference type="NCBI Taxonomy" id="1608957"/>
    <lineage>
        <taxon>Bacteria</taxon>
        <taxon>Bacillati</taxon>
        <taxon>Actinomycetota</taxon>
        <taxon>Nitriliruptoria</taxon>
        <taxon>Euzebyales</taxon>
    </lineage>
</organism>
<evidence type="ECO:0000313" key="1">
    <source>
        <dbReference type="EMBL" id="AXV10166.1"/>
    </source>
</evidence>
<reference evidence="1 2" key="1">
    <citation type="submission" date="2018-09" db="EMBL/GenBank/DDBJ databases">
        <title>Complete genome sequence of Euzebya sp. DY32-46 isolated from seawater of Pacific Ocean.</title>
        <authorList>
            <person name="Xu L."/>
            <person name="Wu Y.-H."/>
            <person name="Xu X.-W."/>
        </authorList>
    </citation>
    <scope>NUCLEOTIDE SEQUENCE [LARGE SCALE GENOMIC DNA]</scope>
    <source>
        <strain evidence="1 2">DY32-46</strain>
        <plasmid evidence="2">pedy32-46i</plasmid>
    </source>
</reference>
<dbReference type="EMBL" id="CP031166">
    <property type="protein sequence ID" value="AXV10166.1"/>
    <property type="molecule type" value="Genomic_DNA"/>
</dbReference>
<proteinExistence type="predicted"/>
<evidence type="ECO:0000313" key="2">
    <source>
        <dbReference type="Proteomes" id="UP000264006"/>
    </source>
</evidence>
<dbReference type="AlphaFoldDB" id="A0A346Y6R9"/>
<dbReference type="KEGG" id="euz:DVS28_b0415"/>
<accession>A0A346Y6R9</accession>
<geneLocation type="plasmid" evidence="2">
    <name>pedy32-46i</name>
</geneLocation>
<protein>
    <submittedName>
        <fullName evidence="1">Uncharacterized protein</fullName>
    </submittedName>
</protein>
<dbReference type="RefSeq" id="WP_216826628.1">
    <property type="nucleotide sequence ID" value="NZ_CP031166.1"/>
</dbReference>
<gene>
    <name evidence="1" type="ORF">DVS28_b0415</name>
</gene>
<keyword evidence="2" id="KW-1185">Reference proteome</keyword>